<evidence type="ECO:0000259" key="5">
    <source>
        <dbReference type="PROSITE" id="PS50977"/>
    </source>
</evidence>
<evidence type="ECO:0000256" key="1">
    <source>
        <dbReference type="ARBA" id="ARBA00023015"/>
    </source>
</evidence>
<keyword evidence="2 4" id="KW-0238">DNA-binding</keyword>
<evidence type="ECO:0000256" key="2">
    <source>
        <dbReference type="ARBA" id="ARBA00023125"/>
    </source>
</evidence>
<dbReference type="InterPro" id="IPR009057">
    <property type="entry name" value="Homeodomain-like_sf"/>
</dbReference>
<dbReference type="EMBL" id="WEZQ01000001">
    <property type="protein sequence ID" value="MYV16163.1"/>
    <property type="molecule type" value="Genomic_DNA"/>
</dbReference>
<name>A0A6N9I195_9LACO</name>
<proteinExistence type="predicted"/>
<dbReference type="SUPFAM" id="SSF46689">
    <property type="entry name" value="Homeodomain-like"/>
    <property type="match status" value="1"/>
</dbReference>
<keyword evidence="1" id="KW-0805">Transcription regulation</keyword>
<dbReference type="Gene3D" id="1.10.357.10">
    <property type="entry name" value="Tetracycline Repressor, domain 2"/>
    <property type="match status" value="1"/>
</dbReference>
<protein>
    <submittedName>
        <fullName evidence="6">TetR family transcriptional regulator</fullName>
    </submittedName>
</protein>
<dbReference type="Gene3D" id="1.10.10.60">
    <property type="entry name" value="Homeodomain-like"/>
    <property type="match status" value="1"/>
</dbReference>
<comment type="caution">
    <text evidence="6">The sequence shown here is derived from an EMBL/GenBank/DDBJ whole genome shotgun (WGS) entry which is preliminary data.</text>
</comment>
<dbReference type="InterPro" id="IPR036271">
    <property type="entry name" value="Tet_transcr_reg_TetR-rel_C_sf"/>
</dbReference>
<dbReference type="PANTHER" id="PTHR47506:SF1">
    <property type="entry name" value="HTH-TYPE TRANSCRIPTIONAL REGULATOR YJDC"/>
    <property type="match status" value="1"/>
</dbReference>
<gene>
    <name evidence="6" type="ORF">GB993_01285</name>
</gene>
<evidence type="ECO:0000256" key="3">
    <source>
        <dbReference type="ARBA" id="ARBA00023163"/>
    </source>
</evidence>
<accession>A0A6N9I195</accession>
<keyword evidence="3" id="KW-0804">Transcription</keyword>
<feature type="DNA-binding region" description="H-T-H motif" evidence="4">
    <location>
        <begin position="29"/>
        <end position="48"/>
    </location>
</feature>
<dbReference type="PANTHER" id="PTHR47506">
    <property type="entry name" value="TRANSCRIPTIONAL REGULATORY PROTEIN"/>
    <property type="match status" value="1"/>
</dbReference>
<dbReference type="PROSITE" id="PS50977">
    <property type="entry name" value="HTH_TETR_2"/>
    <property type="match status" value="1"/>
</dbReference>
<dbReference type="AlphaFoldDB" id="A0A6N9I195"/>
<evidence type="ECO:0000313" key="7">
    <source>
        <dbReference type="Proteomes" id="UP000449209"/>
    </source>
</evidence>
<dbReference type="SUPFAM" id="SSF48498">
    <property type="entry name" value="Tetracyclin repressor-like, C-terminal domain"/>
    <property type="match status" value="1"/>
</dbReference>
<reference evidence="6 7" key="1">
    <citation type="journal article" date="2019" name="Appl. Environ. Microbiol.">
        <title>Genetic determinants of hydroxycinnamic acid metabolism in heterofermentative lactobacilli.</title>
        <authorList>
            <person name="Gaur G."/>
            <person name="Oh J.H."/>
            <person name="Filannino P."/>
            <person name="Gobbetti M."/>
            <person name="van Pijkeren J.P."/>
            <person name="Ganzle M.G."/>
        </authorList>
    </citation>
    <scope>NUCLEOTIDE SEQUENCE [LARGE SCALE GENOMIC DNA]</scope>
    <source>
        <strain evidence="6 7">C5</strain>
    </source>
</reference>
<dbReference type="OrthoDB" id="9795242at2"/>
<organism evidence="6 7">
    <name type="scientific">Furfurilactobacillus milii</name>
    <dbReference type="NCBI Taxonomy" id="2888272"/>
    <lineage>
        <taxon>Bacteria</taxon>
        <taxon>Bacillati</taxon>
        <taxon>Bacillota</taxon>
        <taxon>Bacilli</taxon>
        <taxon>Lactobacillales</taxon>
        <taxon>Lactobacillaceae</taxon>
        <taxon>Furfurilactobacillus</taxon>
    </lineage>
</organism>
<dbReference type="InterPro" id="IPR001647">
    <property type="entry name" value="HTH_TetR"/>
</dbReference>
<dbReference type="Pfam" id="PF00440">
    <property type="entry name" value="TetR_N"/>
    <property type="match status" value="1"/>
</dbReference>
<evidence type="ECO:0000256" key="4">
    <source>
        <dbReference type="PROSITE-ProRule" id="PRU00335"/>
    </source>
</evidence>
<evidence type="ECO:0000313" key="6">
    <source>
        <dbReference type="EMBL" id="MYV16163.1"/>
    </source>
</evidence>
<feature type="domain" description="HTH tetR-type" evidence="5">
    <location>
        <begin position="6"/>
        <end position="66"/>
    </location>
</feature>
<sequence>MPRQRQFEEDDLLEQAMIIFWQAGFNQTAIRDLATQTGVKAQSLYNTFGNKDALYLKALKHYVAMADSEIDDIMASESDVWTKMKQLLILNWPLATYPKGCMVINSISERHDQSAELMATYNTLFDHLTSAFERLLSQLPAISLTTSRQAQLASMLRTIHNGIQIDLANGRQSQAINETVNTTLAMIKAEG</sequence>
<dbReference type="Proteomes" id="UP000449209">
    <property type="component" value="Unassembled WGS sequence"/>
</dbReference>
<dbReference type="RefSeq" id="WP_161002765.1">
    <property type="nucleotide sequence ID" value="NZ_WEZQ01000001.1"/>
</dbReference>
<dbReference type="GO" id="GO:0003677">
    <property type="term" value="F:DNA binding"/>
    <property type="evidence" value="ECO:0007669"/>
    <property type="project" value="UniProtKB-UniRule"/>
</dbReference>